<proteinExistence type="predicted"/>
<dbReference type="OrthoDB" id="5584028at2759"/>
<name>A0A9W8LGZ7_9FUNG</name>
<dbReference type="AlphaFoldDB" id="A0A9W8LGZ7"/>
<evidence type="ECO:0000313" key="3">
    <source>
        <dbReference type="Proteomes" id="UP001140217"/>
    </source>
</evidence>
<dbReference type="Proteomes" id="UP001140217">
    <property type="component" value="Unassembled WGS sequence"/>
</dbReference>
<organism evidence="2 3">
    <name type="scientific">Coemansia javaensis</name>
    <dbReference type="NCBI Taxonomy" id="2761396"/>
    <lineage>
        <taxon>Eukaryota</taxon>
        <taxon>Fungi</taxon>
        <taxon>Fungi incertae sedis</taxon>
        <taxon>Zoopagomycota</taxon>
        <taxon>Kickxellomycotina</taxon>
        <taxon>Kickxellomycetes</taxon>
        <taxon>Kickxellales</taxon>
        <taxon>Kickxellaceae</taxon>
        <taxon>Coemansia</taxon>
    </lineage>
</organism>
<gene>
    <name evidence="2" type="ORF">H4R18_003645</name>
</gene>
<evidence type="ECO:0000256" key="1">
    <source>
        <dbReference type="SAM" id="Phobius"/>
    </source>
</evidence>
<feature type="transmembrane region" description="Helical" evidence="1">
    <location>
        <begin position="20"/>
        <end position="39"/>
    </location>
</feature>
<protein>
    <submittedName>
        <fullName evidence="2">Uncharacterized protein</fullName>
    </submittedName>
</protein>
<sequence>MQGQHDGYRRGGMAPGQRLALMGLVSGGAGALLGAYLGAQQAGRQYLAERAHRLPTTVEGWFFYQKWKNYRVIMGSLRGAARYAPRLAACVVAFGAAEALLDRAVGHVQAASSAVASTATAVAVSLAARLPRSSARRARSAGLAVGLAVGAAQDLAACLSGHPPAYVDWLRRHR</sequence>
<accession>A0A9W8LGZ7</accession>
<comment type="caution">
    <text evidence="2">The sequence shown here is derived from an EMBL/GenBank/DDBJ whole genome shotgun (WGS) entry which is preliminary data.</text>
</comment>
<evidence type="ECO:0000313" key="2">
    <source>
        <dbReference type="EMBL" id="KAJ2780102.1"/>
    </source>
</evidence>
<keyword evidence="1" id="KW-1133">Transmembrane helix</keyword>
<reference evidence="2" key="1">
    <citation type="submission" date="2022-07" db="EMBL/GenBank/DDBJ databases">
        <title>Phylogenomic reconstructions and comparative analyses of Kickxellomycotina fungi.</title>
        <authorList>
            <person name="Reynolds N.K."/>
            <person name="Stajich J.E."/>
            <person name="Barry K."/>
            <person name="Grigoriev I.V."/>
            <person name="Crous P."/>
            <person name="Smith M.E."/>
        </authorList>
    </citation>
    <scope>NUCLEOTIDE SEQUENCE</scope>
    <source>
        <strain evidence="2">NBRC 105414</strain>
    </source>
</reference>
<dbReference type="PANTHER" id="PTHR37852">
    <property type="entry name" value="YALI0B21208P"/>
    <property type="match status" value="1"/>
</dbReference>
<keyword evidence="1" id="KW-0812">Transmembrane</keyword>
<dbReference type="EMBL" id="JANBUL010000150">
    <property type="protein sequence ID" value="KAJ2780102.1"/>
    <property type="molecule type" value="Genomic_DNA"/>
</dbReference>
<dbReference type="PANTHER" id="PTHR37852:SF1">
    <property type="entry name" value="HIG1 DOMAIN-CONTAINING PROTEIN"/>
    <property type="match status" value="1"/>
</dbReference>
<keyword evidence="1" id="KW-0472">Membrane</keyword>
<keyword evidence="3" id="KW-1185">Reference proteome</keyword>